<reference evidence="26" key="1">
    <citation type="submission" date="2020-12" db="EMBL/GenBank/DDBJ databases">
        <title>WGS assembly of Carya illinoinensis cv. Pawnee.</title>
        <authorList>
            <person name="Platts A."/>
            <person name="Shu S."/>
            <person name="Wright S."/>
            <person name="Barry K."/>
            <person name="Edger P."/>
            <person name="Pires J.C."/>
            <person name="Schmutz J."/>
        </authorList>
    </citation>
    <scope>NUCLEOTIDE SEQUENCE</scope>
    <source>
        <tissue evidence="26">Leaf</tissue>
    </source>
</reference>
<evidence type="ECO:0000259" key="22">
    <source>
        <dbReference type="PROSITE" id="PS50011"/>
    </source>
</evidence>
<comment type="subcellular location">
    <subcellularLocation>
        <location evidence="1">Cell membrane</location>
        <topology evidence="1">Single-pass type I membrane protein</topology>
    </subcellularLocation>
</comment>
<evidence type="ECO:0000313" key="27">
    <source>
        <dbReference type="Proteomes" id="UP000811609"/>
    </source>
</evidence>
<evidence type="ECO:0000256" key="4">
    <source>
        <dbReference type="ARBA" id="ARBA00022536"/>
    </source>
</evidence>
<dbReference type="CDD" id="cd00028">
    <property type="entry name" value="B_lectin"/>
    <property type="match status" value="1"/>
</dbReference>
<dbReference type="GO" id="GO:0004674">
    <property type="term" value="F:protein serine/threonine kinase activity"/>
    <property type="evidence" value="ECO:0007669"/>
    <property type="project" value="UniProtKB-KW"/>
</dbReference>
<dbReference type="InterPro" id="IPR003609">
    <property type="entry name" value="Pan_app"/>
</dbReference>
<dbReference type="InterPro" id="IPR008271">
    <property type="entry name" value="Ser/Thr_kinase_AS"/>
</dbReference>
<keyword evidence="9 19" id="KW-0547">Nucleotide-binding</keyword>
<dbReference type="PANTHER" id="PTHR27002:SF839">
    <property type="entry name" value="NON-SPECIFIC SERINE_THREONINE PROTEIN KINASE"/>
    <property type="match status" value="1"/>
</dbReference>
<keyword evidence="5 19" id="KW-0808">Transferase</keyword>
<dbReference type="InterPro" id="IPR000719">
    <property type="entry name" value="Prot_kinase_dom"/>
</dbReference>
<dbReference type="EC" id="2.7.11.1" evidence="19"/>
<dbReference type="Pfam" id="PF07714">
    <property type="entry name" value="PK_Tyr_Ser-Thr"/>
    <property type="match status" value="1"/>
</dbReference>
<evidence type="ECO:0000256" key="18">
    <source>
        <dbReference type="ARBA" id="ARBA00048679"/>
    </source>
</evidence>
<proteinExistence type="inferred from homology"/>
<dbReference type="Proteomes" id="UP000811609">
    <property type="component" value="Chromosome 5"/>
</dbReference>
<keyword evidence="6 20" id="KW-0812">Transmembrane</keyword>
<dbReference type="CDD" id="cd14066">
    <property type="entry name" value="STKc_IRAK"/>
    <property type="match status" value="1"/>
</dbReference>
<evidence type="ECO:0000256" key="16">
    <source>
        <dbReference type="ARBA" id="ARBA00023180"/>
    </source>
</evidence>
<dbReference type="CDD" id="cd01098">
    <property type="entry name" value="PAN_AP_plant"/>
    <property type="match status" value="1"/>
</dbReference>
<dbReference type="CDD" id="cd00054">
    <property type="entry name" value="EGF_CA"/>
    <property type="match status" value="1"/>
</dbReference>
<keyword evidence="11 19" id="KW-0067">ATP-binding</keyword>
<dbReference type="EMBL" id="CM031813">
    <property type="protein sequence ID" value="KAG6655806.1"/>
    <property type="molecule type" value="Genomic_DNA"/>
</dbReference>
<protein>
    <recommendedName>
        <fullName evidence="19">Receptor-like serine/threonine-protein kinase</fullName>
        <ecNumber evidence="19">2.7.11.1</ecNumber>
    </recommendedName>
</protein>
<comment type="similarity">
    <text evidence="19">Belongs to the protein kinase superfamily. Ser/Thr protein kinase family.</text>
</comment>
<evidence type="ECO:0000256" key="9">
    <source>
        <dbReference type="ARBA" id="ARBA00022741"/>
    </source>
</evidence>
<evidence type="ECO:0000256" key="3">
    <source>
        <dbReference type="ARBA" id="ARBA00022527"/>
    </source>
</evidence>
<dbReference type="InterPro" id="IPR000858">
    <property type="entry name" value="S_locus_glycoprot_dom"/>
</dbReference>
<dbReference type="PROSITE" id="PS00108">
    <property type="entry name" value="PROTEIN_KINASE_ST"/>
    <property type="match status" value="1"/>
</dbReference>
<dbReference type="AlphaFoldDB" id="A0A8T1QMJ9"/>
<dbReference type="Pfam" id="PF11883">
    <property type="entry name" value="DUF3403"/>
    <property type="match status" value="1"/>
</dbReference>
<dbReference type="Pfam" id="PF01453">
    <property type="entry name" value="B_lectin"/>
    <property type="match status" value="1"/>
</dbReference>
<sequence length="837" mass="94297">MNSDKMLKILILVFLFFFPFCSSTETLTQNQSIKDGQTLISKEKNFSIGFFSPANSSYRYLGIWFAKVTELTVVWVANRNDPFNDSSGVLSIMQDGNLVLHDGFNRSLWSTNVSVQGQASTAAQLLDSGNLVLVQENNKTVLWQSFDYPTDTWLPNMSIGLNWRTGLDRFLTSWKSRDDPGTGDCIFKLNLNETPQFFFYKGSIPYYRTGPWPWRSSAIKSNCKTTFINNGDEIAYQYFFDDPTFITRVVVDNSGLLQHLVWNDGEHRWKEFWSAPTYRCDKYGQCGAYSVCNPGDVDFECSCLPGYEPKSPRQWYLREGSEGCVRKKSGLSMCGNGEGFVKVERVKAPFSSVAGQMYLSIMSYEGCEQACLRNCSCTAFTSLNDGNETNCLQWYGELMDILVHDVEGYQSLNVRVDAADLAKNTRKSGGFLGNKGRLALVVTSIAVPLLPVILLAHIWLRKKKRKKTRGFRTAKRKLHNQSVNFTDTKGSLEGNELEDSNTNFDLPIFDLSCLVAATDNFSPANKLGQGGFGPVFKGQLRNGQHIAVKRLSKSSGQGIEELKNEVQLIGKLQHRNLVKMLGCCIQGEEKMLIYEYMSNKSLNFFIFDPTRCSTLNWSKRFEIIIGIARGILYLHHDSRLRIIHRDLKTSNILLDDEMNPKISDFGVARILNGDQIQDRTNRVVGTYGYMSPEYAVFGKFSAKSDVFSFGVILLEIVSGKKNNGSYMEHPSLTLIGHVWELWREDRALDIVDSSINESYVPHEALRSIQIGLLCVQEDVRDRPDMLEVLLMLGTDAITLPSPKQPAFIFRTASDDLKSVSKGSCSVNEVTLTEAEGR</sequence>
<keyword evidence="7 21" id="KW-0732">Signal</keyword>
<accession>A0A8T1QMJ9</accession>
<dbReference type="PROSITE" id="PS50927">
    <property type="entry name" value="BULB_LECTIN"/>
    <property type="match status" value="1"/>
</dbReference>
<name>A0A8T1QMJ9_CARIL</name>
<feature type="chain" id="PRO_5035887302" description="Receptor-like serine/threonine-protein kinase" evidence="21">
    <location>
        <begin position="24"/>
        <end position="837"/>
    </location>
</feature>
<evidence type="ECO:0000259" key="23">
    <source>
        <dbReference type="PROSITE" id="PS50927"/>
    </source>
</evidence>
<dbReference type="FunFam" id="2.90.10.10:FF:000005">
    <property type="entry name" value="G-type lectin S-receptor-like serine/threonine-protein kinase"/>
    <property type="match status" value="1"/>
</dbReference>
<keyword evidence="27" id="KW-1185">Reference proteome</keyword>
<dbReference type="Pfam" id="PF00954">
    <property type="entry name" value="S_locus_glycop"/>
    <property type="match status" value="1"/>
</dbReference>
<feature type="transmembrane region" description="Helical" evidence="20">
    <location>
        <begin position="438"/>
        <end position="460"/>
    </location>
</feature>
<evidence type="ECO:0000256" key="12">
    <source>
        <dbReference type="ARBA" id="ARBA00022989"/>
    </source>
</evidence>
<dbReference type="FunFam" id="3.30.200.20:FF:000330">
    <property type="entry name" value="G-type lectin S-receptor-like serine/threonine-protein kinase At4g03230"/>
    <property type="match status" value="1"/>
</dbReference>
<evidence type="ECO:0000256" key="5">
    <source>
        <dbReference type="ARBA" id="ARBA00022679"/>
    </source>
</evidence>
<feature type="domain" description="Protein kinase" evidence="22">
    <location>
        <begin position="521"/>
        <end position="807"/>
    </location>
</feature>
<keyword evidence="3 19" id="KW-0723">Serine/threonine-protein kinase</keyword>
<comment type="catalytic activity">
    <reaction evidence="17 19">
        <text>L-threonyl-[protein] + ATP = O-phospho-L-threonyl-[protein] + ADP + H(+)</text>
        <dbReference type="Rhea" id="RHEA:46608"/>
        <dbReference type="Rhea" id="RHEA-COMP:11060"/>
        <dbReference type="Rhea" id="RHEA-COMP:11605"/>
        <dbReference type="ChEBI" id="CHEBI:15378"/>
        <dbReference type="ChEBI" id="CHEBI:30013"/>
        <dbReference type="ChEBI" id="CHEBI:30616"/>
        <dbReference type="ChEBI" id="CHEBI:61977"/>
        <dbReference type="ChEBI" id="CHEBI:456216"/>
        <dbReference type="EC" id="2.7.11.1"/>
    </reaction>
</comment>
<keyword evidence="8" id="KW-0430">Lectin</keyword>
<dbReference type="InterPro" id="IPR001480">
    <property type="entry name" value="Bulb-type_lectin_dom"/>
</dbReference>
<dbReference type="FunFam" id="1.10.510.10:FF:000060">
    <property type="entry name" value="G-type lectin S-receptor-like serine/threonine-protein kinase"/>
    <property type="match status" value="1"/>
</dbReference>
<dbReference type="PIRSF" id="PIRSF000641">
    <property type="entry name" value="SRK"/>
    <property type="match status" value="1"/>
</dbReference>
<evidence type="ECO:0000256" key="7">
    <source>
        <dbReference type="ARBA" id="ARBA00022729"/>
    </source>
</evidence>
<dbReference type="GO" id="GO:0048544">
    <property type="term" value="P:recognition of pollen"/>
    <property type="evidence" value="ECO:0007669"/>
    <property type="project" value="InterPro"/>
</dbReference>
<dbReference type="InterPro" id="IPR021820">
    <property type="entry name" value="S-locus_recpt_kinase_C"/>
</dbReference>
<reference evidence="25" key="2">
    <citation type="submission" date="2021-01" db="EMBL/GenBank/DDBJ databases">
        <authorList>
            <person name="Lovell J.T."/>
            <person name="Bentley N."/>
            <person name="Bhattarai G."/>
            <person name="Jenkins J.W."/>
            <person name="Sreedasyam A."/>
            <person name="Alarcon Y."/>
            <person name="Bock C."/>
            <person name="Boston L."/>
            <person name="Carlson J."/>
            <person name="Cervantes K."/>
            <person name="Clermont K."/>
            <person name="Krom N."/>
            <person name="Kubenka K."/>
            <person name="Mamidi S."/>
            <person name="Mattison C."/>
            <person name="Monteros M."/>
            <person name="Pisani C."/>
            <person name="Plott C."/>
            <person name="Rajasekar S."/>
            <person name="Rhein H.S."/>
            <person name="Rohla C."/>
            <person name="Song M."/>
            <person name="Hilaire R.S."/>
            <person name="Shu S."/>
            <person name="Wells L."/>
            <person name="Wang X."/>
            <person name="Webber J."/>
            <person name="Heerema R.J."/>
            <person name="Klein P."/>
            <person name="Conner P."/>
            <person name="Grauke L."/>
            <person name="Grimwood J."/>
            <person name="Schmutz J."/>
            <person name="Randall J.J."/>
        </authorList>
    </citation>
    <scope>NUCLEOTIDE SEQUENCE</scope>
    <source>
        <tissue evidence="25">Leaf</tissue>
    </source>
</reference>
<keyword evidence="12 20" id="KW-1133">Transmembrane helix</keyword>
<evidence type="ECO:0000256" key="15">
    <source>
        <dbReference type="ARBA" id="ARBA00023170"/>
    </source>
</evidence>
<dbReference type="SMART" id="SM00220">
    <property type="entry name" value="S_TKc"/>
    <property type="match status" value="1"/>
</dbReference>
<dbReference type="Proteomes" id="UP000811246">
    <property type="component" value="Unassembled WGS sequence"/>
</dbReference>
<feature type="signal peptide" evidence="21">
    <location>
        <begin position="1"/>
        <end position="23"/>
    </location>
</feature>
<dbReference type="EMBL" id="MU229004">
    <property type="protein sequence ID" value="KAG6618221.1"/>
    <property type="molecule type" value="Genomic_DNA"/>
</dbReference>
<dbReference type="GO" id="GO:0005524">
    <property type="term" value="F:ATP binding"/>
    <property type="evidence" value="ECO:0007669"/>
    <property type="project" value="UniProtKB-KW"/>
</dbReference>
<dbReference type="InterPro" id="IPR001245">
    <property type="entry name" value="Ser-Thr/Tyr_kinase_cat_dom"/>
</dbReference>
<evidence type="ECO:0000313" key="25">
    <source>
        <dbReference type="EMBL" id="KAG6618221.1"/>
    </source>
</evidence>
<evidence type="ECO:0000256" key="21">
    <source>
        <dbReference type="SAM" id="SignalP"/>
    </source>
</evidence>
<evidence type="ECO:0000256" key="11">
    <source>
        <dbReference type="ARBA" id="ARBA00022840"/>
    </source>
</evidence>
<keyword evidence="2" id="KW-1003">Cell membrane</keyword>
<keyword evidence="13 20" id="KW-0472">Membrane</keyword>
<evidence type="ECO:0000256" key="19">
    <source>
        <dbReference type="PIRNR" id="PIRNR000641"/>
    </source>
</evidence>
<dbReference type="PANTHER" id="PTHR27002">
    <property type="entry name" value="RECEPTOR-LIKE SERINE/THREONINE-PROTEIN KINASE SD1-8"/>
    <property type="match status" value="1"/>
</dbReference>
<evidence type="ECO:0000256" key="20">
    <source>
        <dbReference type="SAM" id="Phobius"/>
    </source>
</evidence>
<dbReference type="SMART" id="SM00108">
    <property type="entry name" value="B_lectin"/>
    <property type="match status" value="1"/>
</dbReference>
<gene>
    <name evidence="26" type="ORF">CIPAW_05G242300</name>
    <name evidence="25" type="ORF">I3842_Q118500</name>
</gene>
<dbReference type="InterPro" id="IPR024171">
    <property type="entry name" value="SRK-like_kinase"/>
</dbReference>
<keyword evidence="15" id="KW-0675">Receptor</keyword>
<evidence type="ECO:0000256" key="17">
    <source>
        <dbReference type="ARBA" id="ARBA00047899"/>
    </source>
</evidence>
<dbReference type="GO" id="GO:0030246">
    <property type="term" value="F:carbohydrate binding"/>
    <property type="evidence" value="ECO:0007669"/>
    <property type="project" value="UniProtKB-KW"/>
</dbReference>
<keyword evidence="14" id="KW-1015">Disulfide bond</keyword>
<keyword evidence="4" id="KW-0245">EGF-like domain</keyword>
<dbReference type="PROSITE" id="PS50011">
    <property type="entry name" value="PROTEIN_KINASE_DOM"/>
    <property type="match status" value="1"/>
</dbReference>
<keyword evidence="16" id="KW-0325">Glycoprotein</keyword>
<comment type="caution">
    <text evidence="26">The sequence shown here is derived from an EMBL/GenBank/DDBJ whole genome shotgun (WGS) entry which is preliminary data.</text>
</comment>
<comment type="catalytic activity">
    <reaction evidence="18 19">
        <text>L-seryl-[protein] + ATP = O-phospho-L-seryl-[protein] + ADP + H(+)</text>
        <dbReference type="Rhea" id="RHEA:17989"/>
        <dbReference type="Rhea" id="RHEA-COMP:9863"/>
        <dbReference type="Rhea" id="RHEA-COMP:11604"/>
        <dbReference type="ChEBI" id="CHEBI:15378"/>
        <dbReference type="ChEBI" id="CHEBI:29999"/>
        <dbReference type="ChEBI" id="CHEBI:30616"/>
        <dbReference type="ChEBI" id="CHEBI:83421"/>
        <dbReference type="ChEBI" id="CHEBI:456216"/>
        <dbReference type="EC" id="2.7.11.1"/>
    </reaction>
</comment>
<dbReference type="PROSITE" id="PS50948">
    <property type="entry name" value="PAN"/>
    <property type="match status" value="1"/>
</dbReference>
<evidence type="ECO:0000256" key="10">
    <source>
        <dbReference type="ARBA" id="ARBA00022777"/>
    </source>
</evidence>
<organism evidence="26 27">
    <name type="scientific">Carya illinoinensis</name>
    <name type="common">Pecan</name>
    <dbReference type="NCBI Taxonomy" id="32201"/>
    <lineage>
        <taxon>Eukaryota</taxon>
        <taxon>Viridiplantae</taxon>
        <taxon>Streptophyta</taxon>
        <taxon>Embryophyta</taxon>
        <taxon>Tracheophyta</taxon>
        <taxon>Spermatophyta</taxon>
        <taxon>Magnoliopsida</taxon>
        <taxon>eudicotyledons</taxon>
        <taxon>Gunneridae</taxon>
        <taxon>Pentapetalae</taxon>
        <taxon>rosids</taxon>
        <taxon>fabids</taxon>
        <taxon>Fagales</taxon>
        <taxon>Juglandaceae</taxon>
        <taxon>Carya</taxon>
    </lineage>
</organism>
<keyword evidence="10 19" id="KW-0418">Kinase</keyword>
<evidence type="ECO:0000256" key="14">
    <source>
        <dbReference type="ARBA" id="ARBA00023157"/>
    </source>
</evidence>
<evidence type="ECO:0000256" key="2">
    <source>
        <dbReference type="ARBA" id="ARBA00022475"/>
    </source>
</evidence>
<evidence type="ECO:0000256" key="8">
    <source>
        <dbReference type="ARBA" id="ARBA00022734"/>
    </source>
</evidence>
<dbReference type="GO" id="GO:0005886">
    <property type="term" value="C:plasma membrane"/>
    <property type="evidence" value="ECO:0007669"/>
    <property type="project" value="UniProtKB-SubCell"/>
</dbReference>
<feature type="domain" description="Apple" evidence="24">
    <location>
        <begin position="334"/>
        <end position="419"/>
    </location>
</feature>
<evidence type="ECO:0000256" key="6">
    <source>
        <dbReference type="ARBA" id="ARBA00022692"/>
    </source>
</evidence>
<evidence type="ECO:0000259" key="24">
    <source>
        <dbReference type="PROSITE" id="PS50948"/>
    </source>
</evidence>
<evidence type="ECO:0000313" key="26">
    <source>
        <dbReference type="EMBL" id="KAG6655806.1"/>
    </source>
</evidence>
<evidence type="ECO:0000256" key="13">
    <source>
        <dbReference type="ARBA" id="ARBA00023136"/>
    </source>
</evidence>
<dbReference type="Pfam" id="PF08276">
    <property type="entry name" value="PAN_2"/>
    <property type="match status" value="1"/>
</dbReference>
<evidence type="ECO:0000256" key="1">
    <source>
        <dbReference type="ARBA" id="ARBA00004251"/>
    </source>
</evidence>
<feature type="domain" description="Bulb-type lectin" evidence="23">
    <location>
        <begin position="24"/>
        <end position="146"/>
    </location>
</feature>